<feature type="transmembrane region" description="Helical" evidence="2">
    <location>
        <begin position="185"/>
        <end position="210"/>
    </location>
</feature>
<evidence type="ECO:0000256" key="2">
    <source>
        <dbReference type="SAM" id="Phobius"/>
    </source>
</evidence>
<feature type="region of interest" description="Disordered" evidence="1">
    <location>
        <begin position="619"/>
        <end position="650"/>
    </location>
</feature>
<keyword evidence="2" id="KW-0812">Transmembrane</keyword>
<feature type="transmembrane region" description="Helical" evidence="2">
    <location>
        <begin position="160"/>
        <end position="179"/>
    </location>
</feature>
<keyword evidence="4" id="KW-1185">Reference proteome</keyword>
<dbReference type="OrthoDB" id="2564696at2759"/>
<feature type="compositionally biased region" description="Polar residues" evidence="1">
    <location>
        <begin position="779"/>
        <end position="789"/>
    </location>
</feature>
<protein>
    <submittedName>
        <fullName evidence="3">Uncharacterized protein</fullName>
    </submittedName>
</protein>
<dbReference type="EMBL" id="KN882048">
    <property type="protein sequence ID" value="KIY45426.1"/>
    <property type="molecule type" value="Genomic_DNA"/>
</dbReference>
<feature type="region of interest" description="Disordered" evidence="1">
    <location>
        <begin position="744"/>
        <end position="852"/>
    </location>
</feature>
<feature type="region of interest" description="Disordered" evidence="1">
    <location>
        <begin position="469"/>
        <end position="500"/>
    </location>
</feature>
<feature type="transmembrane region" description="Helical" evidence="2">
    <location>
        <begin position="231"/>
        <end position="251"/>
    </location>
</feature>
<dbReference type="AlphaFoldDB" id="A0A0D7A692"/>
<feature type="transmembrane region" description="Helical" evidence="2">
    <location>
        <begin position="33"/>
        <end position="53"/>
    </location>
</feature>
<feature type="transmembrane region" description="Helical" evidence="2">
    <location>
        <begin position="60"/>
        <end position="79"/>
    </location>
</feature>
<sequence length="852" mass="92421">MPSVLWRDATEASATAIPFAISSNPSVEVIIELIPLIAVGPLAICVFTFFLVMKRFEIDAMFLFTSASFQFASGLVDLAHRVTSDDTSEDTDDLTGTVIAREVLMSLATGFLFLYMWAAVARRPPDEPRVIRPVEGEITHRVGGYSHSASWSRWGVFGIWMKYFLASFCVVIVILQIIWRLMAKVHAPVCLVESSIEIVVTSIFIIKLLINVSLSPRRPISQSVRRRAIPLAAFLINLGIALGALITTGAFSQELLARFLIAVEVSFLSVHVLLSTFHELPIPIRPPRPTSICTQAPAARVVSQAQDGRTHSFSLSLDDQKFQEVASQARQRPGTVVLDDWIPPVSSRLSVSSRISSWLKPALKRQPSRNPISFSAVRSAPVSVEISDIARSGSVHPFTGIIPSSKANSRVQSMIDPVNVLSPNVQELKVNDALPSFLMGMNHESGLLDPTDTSDSMDEKRINLSRPDTEISLPSYYGGGAGSQRAESTPAPPSTRRQGTLDSPIYRLEHVVKESDGPGGRPVTDISLGSYYGVAATSTRSSLIPDFPGLPRLKSHTDSPVYGLDGIRRTSLRFSSQLSTSSMSRNSETSLDELLRQQNELDKTIAALKLLTPRASNATSLNNVSDTQTDDFESSMRPSLPPLRASITSRSTSTRSMFSLSNFPEPPIAESTTVSVNTLSALKLQQKARPGADEFPTSADVFDDEGSKFPVCPSTASSPCSPEQNSTPRLEITSFIGDAALDNGVRKSSEQPRSSEPSQTLRPPDPPASKFVPRPFMLLNNSVGSSSTLGRGAPSAPAPDSRRSGKTVGRPVISRPRSIAGEEEPAGAFERPRPPPLILTHSAKYPKNQKTT</sequence>
<keyword evidence="2" id="KW-1133">Transmembrane helix</keyword>
<gene>
    <name evidence="3" type="ORF">FISHEDRAFT_76607</name>
</gene>
<proteinExistence type="predicted"/>
<evidence type="ECO:0000313" key="3">
    <source>
        <dbReference type="EMBL" id="KIY45426.1"/>
    </source>
</evidence>
<accession>A0A0D7A692</accession>
<feature type="transmembrane region" description="Helical" evidence="2">
    <location>
        <begin position="99"/>
        <end position="120"/>
    </location>
</feature>
<evidence type="ECO:0000256" key="1">
    <source>
        <dbReference type="SAM" id="MobiDB-lite"/>
    </source>
</evidence>
<keyword evidence="2" id="KW-0472">Membrane</keyword>
<dbReference type="Proteomes" id="UP000054144">
    <property type="component" value="Unassembled WGS sequence"/>
</dbReference>
<name>A0A0D7A692_9AGAR</name>
<organism evidence="3 4">
    <name type="scientific">Fistulina hepatica ATCC 64428</name>
    <dbReference type="NCBI Taxonomy" id="1128425"/>
    <lineage>
        <taxon>Eukaryota</taxon>
        <taxon>Fungi</taxon>
        <taxon>Dikarya</taxon>
        <taxon>Basidiomycota</taxon>
        <taxon>Agaricomycotina</taxon>
        <taxon>Agaricomycetes</taxon>
        <taxon>Agaricomycetidae</taxon>
        <taxon>Agaricales</taxon>
        <taxon>Fistulinaceae</taxon>
        <taxon>Fistulina</taxon>
    </lineage>
</organism>
<evidence type="ECO:0000313" key="4">
    <source>
        <dbReference type="Proteomes" id="UP000054144"/>
    </source>
</evidence>
<reference evidence="3 4" key="1">
    <citation type="journal article" date="2015" name="Fungal Genet. Biol.">
        <title>Evolution of novel wood decay mechanisms in Agaricales revealed by the genome sequences of Fistulina hepatica and Cylindrobasidium torrendii.</title>
        <authorList>
            <person name="Floudas D."/>
            <person name="Held B.W."/>
            <person name="Riley R."/>
            <person name="Nagy L.G."/>
            <person name="Koehler G."/>
            <person name="Ransdell A.S."/>
            <person name="Younus H."/>
            <person name="Chow J."/>
            <person name="Chiniquy J."/>
            <person name="Lipzen A."/>
            <person name="Tritt A."/>
            <person name="Sun H."/>
            <person name="Haridas S."/>
            <person name="LaButti K."/>
            <person name="Ohm R.A."/>
            <person name="Kues U."/>
            <person name="Blanchette R.A."/>
            <person name="Grigoriev I.V."/>
            <person name="Minto R.E."/>
            <person name="Hibbett D.S."/>
        </authorList>
    </citation>
    <scope>NUCLEOTIDE SEQUENCE [LARGE SCALE GENOMIC DNA]</scope>
    <source>
        <strain evidence="3 4">ATCC 64428</strain>
    </source>
</reference>